<gene>
    <name evidence="1" type="ordered locus">VV1409</name>
</gene>
<evidence type="ECO:0000313" key="2">
    <source>
        <dbReference type="Proteomes" id="UP000002675"/>
    </source>
</evidence>
<dbReference type="Proteomes" id="UP000002675">
    <property type="component" value="Chromosome I"/>
</dbReference>
<sequence length="53" mass="5959">MARFSRQNVMSFSVLNASVMAARLQMSNKEGNRKENEWQYGLPQCVNGSHAAI</sequence>
<dbReference type="AlphaFoldDB" id="Q7MLL6"/>
<reference evidence="1 2" key="1">
    <citation type="journal article" date="2003" name="Genome Res.">
        <title>Comparative genome analysis of Vibrio vulnificus, a marine pathogen.</title>
        <authorList>
            <person name="Chen C.Y."/>
            <person name="Wu K.M."/>
            <person name="Chang Y.C."/>
            <person name="Chang C.H."/>
            <person name="Tsai H.C."/>
            <person name="Liao T.L."/>
            <person name="Liu Y.M."/>
            <person name="Chen H.J."/>
            <person name="Shen A.B."/>
            <person name="Li J.C."/>
            <person name="Su T.L."/>
            <person name="Shao C.P."/>
            <person name="Lee C.T."/>
            <person name="Hor L.I."/>
            <person name="Tsai S.F."/>
        </authorList>
    </citation>
    <scope>NUCLEOTIDE SEQUENCE [LARGE SCALE GENOMIC DNA]</scope>
    <source>
        <strain evidence="1 2">YJ016</strain>
    </source>
</reference>
<proteinExistence type="predicted"/>
<dbReference type="HOGENOM" id="CLU_3067561_0_0_6"/>
<evidence type="ECO:0000313" key="1">
    <source>
        <dbReference type="EMBL" id="BAC94175.1"/>
    </source>
</evidence>
<name>Q7MLL6_VIBVY</name>
<organism evidence="1 2">
    <name type="scientific">Vibrio vulnificus (strain YJ016)</name>
    <dbReference type="NCBI Taxonomy" id="196600"/>
    <lineage>
        <taxon>Bacteria</taxon>
        <taxon>Pseudomonadati</taxon>
        <taxon>Pseudomonadota</taxon>
        <taxon>Gammaproteobacteria</taxon>
        <taxon>Vibrionales</taxon>
        <taxon>Vibrionaceae</taxon>
        <taxon>Vibrio</taxon>
    </lineage>
</organism>
<accession>Q7MLL6</accession>
<dbReference type="EMBL" id="BA000037">
    <property type="protein sequence ID" value="BAC94175.1"/>
    <property type="molecule type" value="Genomic_DNA"/>
</dbReference>
<dbReference type="KEGG" id="vvy:VV1409"/>
<protein>
    <submittedName>
        <fullName evidence="1">Uncharacterized protein</fullName>
    </submittedName>
</protein>